<dbReference type="Proteomes" id="UP000233551">
    <property type="component" value="Unassembled WGS sequence"/>
</dbReference>
<evidence type="ECO:0000313" key="2">
    <source>
        <dbReference type="EMBL" id="PKI38464.1"/>
    </source>
</evidence>
<dbReference type="AlphaFoldDB" id="A0A2I0I3A4"/>
<accession>A0A2I0I3A4</accession>
<protein>
    <submittedName>
        <fullName evidence="2">Uncharacterized protein</fullName>
    </submittedName>
</protein>
<comment type="caution">
    <text evidence="2">The sequence shown here is derived from an EMBL/GenBank/DDBJ whole genome shotgun (WGS) entry which is preliminary data.</text>
</comment>
<evidence type="ECO:0000256" key="1">
    <source>
        <dbReference type="SAM" id="MobiDB-lite"/>
    </source>
</evidence>
<name>A0A2I0I3A4_PUNGR</name>
<evidence type="ECO:0000313" key="3">
    <source>
        <dbReference type="Proteomes" id="UP000233551"/>
    </source>
</evidence>
<dbReference type="EMBL" id="PGOL01004102">
    <property type="protein sequence ID" value="PKI38464.1"/>
    <property type="molecule type" value="Genomic_DNA"/>
</dbReference>
<organism evidence="2 3">
    <name type="scientific">Punica granatum</name>
    <name type="common">Pomegranate</name>
    <dbReference type="NCBI Taxonomy" id="22663"/>
    <lineage>
        <taxon>Eukaryota</taxon>
        <taxon>Viridiplantae</taxon>
        <taxon>Streptophyta</taxon>
        <taxon>Embryophyta</taxon>
        <taxon>Tracheophyta</taxon>
        <taxon>Spermatophyta</taxon>
        <taxon>Magnoliopsida</taxon>
        <taxon>eudicotyledons</taxon>
        <taxon>Gunneridae</taxon>
        <taxon>Pentapetalae</taxon>
        <taxon>rosids</taxon>
        <taxon>malvids</taxon>
        <taxon>Myrtales</taxon>
        <taxon>Lythraceae</taxon>
        <taxon>Punica</taxon>
    </lineage>
</organism>
<sequence length="160" mass="17608">MVIYASETGKSAEGTQKSPNSLYLILRNSQWKLQASTFNEITPLIHATEHLEIQFVKKGALRTLSDSLTPQAVRKVECREVTEWAVALEGRLNMPDQARGRRGRGQGGGSGRRRRLTNRSHSNGGGSDRKLSLPVHGRAPPASPSERNRTGLISEKGKPR</sequence>
<feature type="region of interest" description="Disordered" evidence="1">
    <location>
        <begin position="91"/>
        <end position="160"/>
    </location>
</feature>
<gene>
    <name evidence="2" type="ORF">CRG98_041163</name>
</gene>
<keyword evidence="3" id="KW-1185">Reference proteome</keyword>
<reference evidence="2 3" key="1">
    <citation type="submission" date="2017-11" db="EMBL/GenBank/DDBJ databases">
        <title>De-novo sequencing of pomegranate (Punica granatum L.) genome.</title>
        <authorList>
            <person name="Akparov Z."/>
            <person name="Amiraslanov A."/>
            <person name="Hajiyeva S."/>
            <person name="Abbasov M."/>
            <person name="Kaur K."/>
            <person name="Hamwieh A."/>
            <person name="Solovyev V."/>
            <person name="Salamov A."/>
            <person name="Braich B."/>
            <person name="Kosarev P."/>
            <person name="Mahmoud A."/>
            <person name="Hajiyev E."/>
            <person name="Babayeva S."/>
            <person name="Izzatullayeva V."/>
            <person name="Mammadov A."/>
            <person name="Mammadov A."/>
            <person name="Sharifova S."/>
            <person name="Ojaghi J."/>
            <person name="Eynullazada K."/>
            <person name="Bayramov B."/>
            <person name="Abdulazimova A."/>
            <person name="Shahmuradov I."/>
        </authorList>
    </citation>
    <scope>NUCLEOTIDE SEQUENCE [LARGE SCALE GENOMIC DNA]</scope>
    <source>
        <strain evidence="3">cv. AG2017</strain>
        <tissue evidence="2">Leaf</tissue>
    </source>
</reference>
<proteinExistence type="predicted"/>